<comment type="caution">
    <text evidence="3">The sequence shown here is derived from an EMBL/GenBank/DDBJ whole genome shotgun (WGS) entry which is preliminary data.</text>
</comment>
<protein>
    <submittedName>
        <fullName evidence="3">Uncharacterized protein</fullName>
    </submittedName>
</protein>
<gene>
    <name evidence="3" type="ORF">GP644_06880</name>
</gene>
<dbReference type="AlphaFoldDB" id="A0A6A4RM70"/>
<proteinExistence type="predicted"/>
<accession>A0A6A4RM70</accession>
<feature type="signal peptide" evidence="2">
    <location>
        <begin position="1"/>
        <end position="25"/>
    </location>
</feature>
<evidence type="ECO:0000256" key="2">
    <source>
        <dbReference type="SAM" id="SignalP"/>
    </source>
</evidence>
<evidence type="ECO:0000256" key="1">
    <source>
        <dbReference type="SAM" id="MobiDB-lite"/>
    </source>
</evidence>
<feature type="compositionally biased region" description="Low complexity" evidence="1">
    <location>
        <begin position="147"/>
        <end position="169"/>
    </location>
</feature>
<keyword evidence="2" id="KW-0732">Signal</keyword>
<feature type="region of interest" description="Disordered" evidence="1">
    <location>
        <begin position="144"/>
        <end position="169"/>
    </location>
</feature>
<organism evidence="3 4">
    <name type="scientific">Parasedimentitalea maritima</name>
    <dbReference type="NCBI Taxonomy" id="2578117"/>
    <lineage>
        <taxon>Bacteria</taxon>
        <taxon>Pseudomonadati</taxon>
        <taxon>Pseudomonadota</taxon>
        <taxon>Alphaproteobacteria</taxon>
        <taxon>Rhodobacterales</taxon>
        <taxon>Paracoccaceae</taxon>
        <taxon>Parasedimentitalea</taxon>
    </lineage>
</organism>
<feature type="chain" id="PRO_5025628363" evidence="2">
    <location>
        <begin position="26"/>
        <end position="169"/>
    </location>
</feature>
<sequence length="169" mass="17314">MFSRQQQLLAISTSICLLLSPPTFAQDLPKEGPVDFEVTAIGEATILAAGQGTLQLNYAVNGLRSKHGEGVNGIASMHCVGAASVFDGKWDNESGLCSTTYPDGSTTMTRYDGSGALGGLAEGSWSFIGGTGALAGITGGGSYTRISGPNPSESRSSSRSTVTGNYKLP</sequence>
<dbReference type="Proteomes" id="UP000441586">
    <property type="component" value="Unassembled WGS sequence"/>
</dbReference>
<reference evidence="3 4" key="1">
    <citation type="submission" date="2019-12" db="EMBL/GenBank/DDBJ databases">
        <authorList>
            <person name="Zhang Y.-J."/>
        </authorList>
    </citation>
    <scope>NUCLEOTIDE SEQUENCE [LARGE SCALE GENOMIC DNA]</scope>
    <source>
        <strain evidence="3 4">H18S-6</strain>
    </source>
</reference>
<evidence type="ECO:0000313" key="3">
    <source>
        <dbReference type="EMBL" id="KAE9630938.1"/>
    </source>
</evidence>
<dbReference type="EMBL" id="WSFO01000003">
    <property type="protein sequence ID" value="KAE9630938.1"/>
    <property type="molecule type" value="Genomic_DNA"/>
</dbReference>
<name>A0A6A4RM70_9RHOB</name>
<evidence type="ECO:0000313" key="4">
    <source>
        <dbReference type="Proteomes" id="UP000441586"/>
    </source>
</evidence>